<dbReference type="EMBL" id="FRAG01000009">
    <property type="protein sequence ID" value="SHJ80148.1"/>
    <property type="molecule type" value="Genomic_DNA"/>
</dbReference>
<dbReference type="RefSeq" id="WP_073147847.1">
    <property type="nucleotide sequence ID" value="NZ_FRAG01000009.1"/>
</dbReference>
<dbReference type="InterPro" id="IPR009057">
    <property type="entry name" value="Homeodomain-like_sf"/>
</dbReference>
<proteinExistence type="predicted"/>
<dbReference type="Pfam" id="PF08279">
    <property type="entry name" value="HTH_11"/>
    <property type="match status" value="1"/>
</dbReference>
<dbReference type="STRING" id="1121301.SAMN02745912_01151"/>
<evidence type="ECO:0000313" key="3">
    <source>
        <dbReference type="Proteomes" id="UP000184465"/>
    </source>
</evidence>
<dbReference type="GO" id="GO:0003677">
    <property type="term" value="F:DNA binding"/>
    <property type="evidence" value="ECO:0007669"/>
    <property type="project" value="UniProtKB-KW"/>
</dbReference>
<keyword evidence="2" id="KW-0371">Homeobox</keyword>
<dbReference type="SUPFAM" id="SSF46689">
    <property type="entry name" value="Homeodomain-like"/>
    <property type="match status" value="1"/>
</dbReference>
<accession>A0A1M6M9K0</accession>
<organism evidence="2 3">
    <name type="scientific">Paramaledivibacter caminithermalis (strain DSM 15212 / CIP 107654 / DViRD3)</name>
    <name type="common">Clostridium caminithermale</name>
    <dbReference type="NCBI Taxonomy" id="1121301"/>
    <lineage>
        <taxon>Bacteria</taxon>
        <taxon>Bacillati</taxon>
        <taxon>Bacillota</taxon>
        <taxon>Clostridia</taxon>
        <taxon>Peptostreptococcales</taxon>
        <taxon>Caminicellaceae</taxon>
        <taxon>Paramaledivibacter</taxon>
    </lineage>
</organism>
<dbReference type="OrthoDB" id="795750at2"/>
<dbReference type="AlphaFoldDB" id="A0A1M6M9K0"/>
<keyword evidence="2" id="KW-0238">DNA-binding</keyword>
<evidence type="ECO:0000313" key="2">
    <source>
        <dbReference type="EMBL" id="SHJ80148.1"/>
    </source>
</evidence>
<reference evidence="2 3" key="1">
    <citation type="submission" date="2016-11" db="EMBL/GenBank/DDBJ databases">
        <authorList>
            <person name="Jaros S."/>
            <person name="Januszkiewicz K."/>
            <person name="Wedrychowicz H."/>
        </authorList>
    </citation>
    <scope>NUCLEOTIDE SEQUENCE [LARGE SCALE GENOMIC DNA]</scope>
    <source>
        <strain evidence="2 3">DSM 15212</strain>
    </source>
</reference>
<dbReference type="Gene3D" id="1.10.10.60">
    <property type="entry name" value="Homeodomain-like"/>
    <property type="match status" value="1"/>
</dbReference>
<feature type="domain" description="Helix-turn-helix type 11" evidence="1">
    <location>
        <begin position="16"/>
        <end position="44"/>
    </location>
</feature>
<evidence type="ECO:0000259" key="1">
    <source>
        <dbReference type="Pfam" id="PF08279"/>
    </source>
</evidence>
<protein>
    <submittedName>
        <fullName evidence="2">Homeodomain-like domain-containing protein</fullName>
    </submittedName>
</protein>
<dbReference type="InterPro" id="IPR013196">
    <property type="entry name" value="HTH_11"/>
</dbReference>
<sequence>MVTLNQKAEIIISYFKEGISQREISRRLGVDRKTVRKYIKQLEMHTI</sequence>
<name>A0A1M6M9K0_PARC5</name>
<dbReference type="Proteomes" id="UP000184465">
    <property type="component" value="Unassembled WGS sequence"/>
</dbReference>
<keyword evidence="3" id="KW-1185">Reference proteome</keyword>
<gene>
    <name evidence="2" type="ORF">SAMN02745912_01151</name>
</gene>